<evidence type="ECO:0000256" key="1">
    <source>
        <dbReference type="SAM" id="MobiDB-lite"/>
    </source>
</evidence>
<dbReference type="Pfam" id="PF11239">
    <property type="entry name" value="DUF3040"/>
    <property type="match status" value="1"/>
</dbReference>
<proteinExistence type="predicted"/>
<evidence type="ECO:0000313" key="4">
    <source>
        <dbReference type="Proteomes" id="UP000199065"/>
    </source>
</evidence>
<feature type="transmembrane region" description="Helical" evidence="2">
    <location>
        <begin position="60"/>
        <end position="80"/>
    </location>
</feature>
<feature type="compositionally biased region" description="Basic and acidic residues" evidence="1">
    <location>
        <begin position="144"/>
        <end position="156"/>
    </location>
</feature>
<name>A0A1I2RFE7_9CORY</name>
<keyword evidence="2" id="KW-1133">Transmembrane helix</keyword>
<organism evidence="3 4">
    <name type="scientific">Corynebacterium spheniscorum</name>
    <dbReference type="NCBI Taxonomy" id="185761"/>
    <lineage>
        <taxon>Bacteria</taxon>
        <taxon>Bacillati</taxon>
        <taxon>Actinomycetota</taxon>
        <taxon>Actinomycetes</taxon>
        <taxon>Mycobacteriales</taxon>
        <taxon>Corynebacteriaceae</taxon>
        <taxon>Corynebacterium</taxon>
    </lineage>
</organism>
<evidence type="ECO:0008006" key="5">
    <source>
        <dbReference type="Google" id="ProtNLM"/>
    </source>
</evidence>
<evidence type="ECO:0000313" key="3">
    <source>
        <dbReference type="EMBL" id="SFG39405.1"/>
    </source>
</evidence>
<protein>
    <recommendedName>
        <fullName evidence="5">DUF3040 domain-containing protein</fullName>
    </recommendedName>
</protein>
<keyword evidence="2" id="KW-0472">Membrane</keyword>
<keyword evidence="2" id="KW-0812">Transmembrane</keyword>
<feature type="region of interest" description="Disordered" evidence="1">
    <location>
        <begin position="129"/>
        <end position="156"/>
    </location>
</feature>
<sequence length="156" mass="16947">MASTNHDPENEPSAEDALSLSEQELNTLREIEQSLLADDPSFGSGVTDDHVFGSGEGINLSLQGVALIVVGLVAMLMGVILSQNSLWFIALSVVGFLVMFGAGVWMLRGGGKQNRGFRRRPSMSLSMDKAGPIVTKEGGSLSSRMEENFRRRFEER</sequence>
<dbReference type="Proteomes" id="UP000199065">
    <property type="component" value="Unassembled WGS sequence"/>
</dbReference>
<keyword evidence="4" id="KW-1185">Reference proteome</keyword>
<evidence type="ECO:0000256" key="2">
    <source>
        <dbReference type="SAM" id="Phobius"/>
    </source>
</evidence>
<dbReference type="STRING" id="185761.SAMN05660282_00785"/>
<accession>A0A1I2RFE7</accession>
<feature type="transmembrane region" description="Helical" evidence="2">
    <location>
        <begin position="86"/>
        <end position="107"/>
    </location>
</feature>
<dbReference type="InterPro" id="IPR021401">
    <property type="entry name" value="DUF3040"/>
</dbReference>
<dbReference type="AlphaFoldDB" id="A0A1I2RFE7"/>
<dbReference type="EMBL" id="FOPJ01000003">
    <property type="protein sequence ID" value="SFG39405.1"/>
    <property type="molecule type" value="Genomic_DNA"/>
</dbReference>
<reference evidence="3 4" key="1">
    <citation type="submission" date="2016-10" db="EMBL/GenBank/DDBJ databases">
        <authorList>
            <person name="de Groot N.N."/>
        </authorList>
    </citation>
    <scope>NUCLEOTIDE SEQUENCE [LARGE SCALE GENOMIC DNA]</scope>
    <source>
        <strain>J11</strain>
        <strain evidence="4">PG 39</strain>
    </source>
</reference>
<gene>
    <name evidence="3" type="ORF">SAMN05660282_00785</name>
</gene>